<keyword evidence="2" id="KW-0378">Hydrolase</keyword>
<dbReference type="SUPFAM" id="SSF52151">
    <property type="entry name" value="FabD/lysophospholipase-like"/>
    <property type="match status" value="1"/>
</dbReference>
<feature type="compositionally biased region" description="Basic and acidic residues" evidence="3">
    <location>
        <begin position="245"/>
        <end position="259"/>
    </location>
</feature>
<feature type="transmembrane region" description="Helical" evidence="4">
    <location>
        <begin position="953"/>
        <end position="986"/>
    </location>
</feature>
<feature type="transmembrane region" description="Helical" evidence="4">
    <location>
        <begin position="1204"/>
        <end position="1227"/>
    </location>
</feature>
<feature type="transmembrane region" description="Helical" evidence="4">
    <location>
        <begin position="1115"/>
        <end position="1143"/>
    </location>
</feature>
<comment type="caution">
    <text evidence="6">The sequence shown here is derived from an EMBL/GenBank/DDBJ whole genome shotgun (WGS) entry which is preliminary data.</text>
</comment>
<gene>
    <name evidence="6" type="ORF">EV643_12023</name>
</gene>
<dbReference type="InterPro" id="IPR016035">
    <property type="entry name" value="Acyl_Trfase/lysoPLipase"/>
</dbReference>
<evidence type="ECO:0000313" key="6">
    <source>
        <dbReference type="EMBL" id="TDO36292.1"/>
    </source>
</evidence>
<feature type="short sequence motif" description="DGA/G" evidence="2">
    <location>
        <begin position="285"/>
        <end position="287"/>
    </location>
</feature>
<dbReference type="Gene3D" id="3.40.1090.10">
    <property type="entry name" value="Cytosolic phospholipase A2 catalytic domain"/>
    <property type="match status" value="2"/>
</dbReference>
<feature type="transmembrane region" description="Helical" evidence="4">
    <location>
        <begin position="1155"/>
        <end position="1176"/>
    </location>
</feature>
<feature type="transmembrane region" description="Helical" evidence="4">
    <location>
        <begin position="1049"/>
        <end position="1067"/>
    </location>
</feature>
<evidence type="ECO:0000256" key="2">
    <source>
        <dbReference type="PROSITE-ProRule" id="PRU01161"/>
    </source>
</evidence>
<dbReference type="NCBIfam" id="TIGR03607">
    <property type="entry name" value="patatin-like protein"/>
    <property type="match status" value="1"/>
</dbReference>
<feature type="region of interest" description="Disordered" evidence="3">
    <location>
        <begin position="238"/>
        <end position="259"/>
    </location>
</feature>
<evidence type="ECO:0000256" key="1">
    <source>
        <dbReference type="ARBA" id="ARBA00023098"/>
    </source>
</evidence>
<feature type="active site" description="Proton acceptor" evidence="2">
    <location>
        <position position="285"/>
    </location>
</feature>
<dbReference type="InterPro" id="IPR019894">
    <property type="entry name" value="Patatin-related_protein"/>
</dbReference>
<evidence type="ECO:0000256" key="3">
    <source>
        <dbReference type="SAM" id="MobiDB-lite"/>
    </source>
</evidence>
<dbReference type="Proteomes" id="UP000295388">
    <property type="component" value="Unassembled WGS sequence"/>
</dbReference>
<keyword evidence="4" id="KW-0812">Transmembrane</keyword>
<dbReference type="OrthoDB" id="8728704at2"/>
<keyword evidence="2" id="KW-0442">Lipid degradation</keyword>
<feature type="active site" description="Nucleophile" evidence="2">
    <location>
        <position position="77"/>
    </location>
</feature>
<sequence>MNVPEQNVPEQPAVNGHGAAKEEIRFAVVLNGGVSLAVWMGGVVREIDRVTREEGPYGRLLSLLNSQARADVIAGTSAGGINGAALALGQANQDAKVAAMRDLWSEQGRMDSLLQRPFRGSPASLLRGDDYFLPKLYEAMKQLCKPWESRSTAERPVELIITTTLLHGARTVSVDSLGQQLPQMLHQGYFTFKREGDQDDFEPAADQDIAAGLAIAARCTAGFPLAFEPCFVPARGPDGLTEPSNGHHVDLSDPKQRPDLGRYVSWRTAGPAEAIPPDRSRYAVDGGLLANTPTQAALDAVARMPAGGVVQRVMLLVYPHAPVNRPDPADRADDPPTVAGAMGGLLGALLSQGNRTFVDEIEKHNQAASARRGTRLDILEGLKEPDELKRLAQCVYGQYRKQRVRRAARDLAARVEPPADWSYRRIRGAVETAQRKWLAAADESLPYVPRELPTEDSVVSPGTPYWGWGVTAALDVADEALDLLHRLISVNSDEHTCAELAKARWTVSKARADLHTVRDRMDKPWTEDPVLSALQPGAKMWTLRLAHYARAMINEDRAVASAESAVLTDVLSQDQGAKHPMSEQVESALQKLRDEVTFANTGQAATEAVDEIVKAVAGAIPPLKAVSDERIARSAGLKPWQTLFADLTAHGEVNRRRVLTRLLWLHVAAWTLADDSSTGSSHPVDLVQISLQTENRFAKQSITLEDKVGGMSLNRFGGFLKRSWRMNDWTWGRMDAATMLCQIILSPERLRRRALQSRPSETPETAAQFVDTLVQELFGTSAPAEVLELREDAIRELKPVYALDGPDLPASLPNLAAIAAWAVHLRVAVEELPTIAAAVAADRSDRANPSSKGELFLTQYSALLTELDGTADPEDSDPLSADEAELGSRALQAFDRAGIGREPLEEEARSDQLIRTAATAASVAVTVADSNRSGLDAIKPVTRTLRGGMMVPYWTVLGLAAGGAIMRFLALLTLALGGLLLALSLVGGVDGWAAGPATAIGVGAVLTAFGFAALRTGTLLHSVVLLTPVIPLVGFAVDGWRNGDAGSDRALGVAGTIVALVLALMLLGSLPSQVSSPIATAYRVLDKRVRRYFGDQVVMEGLSVRQKIRWRLAAGWVWSAWTIVWLAAVAAVVYILVRIVVWIDDHALQWRTEHGWIVAVAVVLVVAGWAVGYWTGRRLRSWVEFRSPAGVSYQTRDVNHSSGVAATWSVIYGTVYAVIAAGVLWLWPDQSSWVWRSALATAVVFALLLLYVVPVAVLVGSVQSVCRRLVKDTRNVVITWPGADANEGDVVNLLLKQDVRFRCLLKPSTPQATALVLTGAGHRLRNRVDKDLATGS</sequence>
<name>A0A4R6JKQ6_9ACTN</name>
<feature type="short sequence motif" description="GXSXG" evidence="2">
    <location>
        <begin position="75"/>
        <end position="79"/>
    </location>
</feature>
<dbReference type="RefSeq" id="WP_133804056.1">
    <property type="nucleotide sequence ID" value="NZ_SNWQ01000020.1"/>
</dbReference>
<feature type="domain" description="PNPLA" evidence="5">
    <location>
        <begin position="28"/>
        <end position="298"/>
    </location>
</feature>
<proteinExistence type="predicted"/>
<protein>
    <submittedName>
        <fullName evidence="6">Patatin-related protein</fullName>
    </submittedName>
</protein>
<comment type="caution">
    <text evidence="2">Lacks conserved residue(s) required for the propagation of feature annotation.</text>
</comment>
<dbReference type="Pfam" id="PF01734">
    <property type="entry name" value="Patatin"/>
    <property type="match status" value="1"/>
</dbReference>
<dbReference type="InterPro" id="IPR002641">
    <property type="entry name" value="PNPLA_dom"/>
</dbReference>
<feature type="transmembrane region" description="Helical" evidence="4">
    <location>
        <begin position="1233"/>
        <end position="1259"/>
    </location>
</feature>
<keyword evidence="4" id="KW-1133">Transmembrane helix</keyword>
<dbReference type="GO" id="GO:0016787">
    <property type="term" value="F:hydrolase activity"/>
    <property type="evidence" value="ECO:0007669"/>
    <property type="project" value="UniProtKB-UniRule"/>
</dbReference>
<keyword evidence="4" id="KW-0472">Membrane</keyword>
<keyword evidence="7" id="KW-1185">Reference proteome</keyword>
<dbReference type="InterPro" id="IPR024282">
    <property type="entry name" value="DUF3376"/>
</dbReference>
<evidence type="ECO:0000259" key="5">
    <source>
        <dbReference type="PROSITE" id="PS51635"/>
    </source>
</evidence>
<dbReference type="EMBL" id="SNWQ01000020">
    <property type="protein sequence ID" value="TDO36292.1"/>
    <property type="molecule type" value="Genomic_DNA"/>
</dbReference>
<organism evidence="6 7">
    <name type="scientific">Kribbella caucasensis</name>
    <dbReference type="NCBI Taxonomy" id="2512215"/>
    <lineage>
        <taxon>Bacteria</taxon>
        <taxon>Bacillati</taxon>
        <taxon>Actinomycetota</taxon>
        <taxon>Actinomycetes</taxon>
        <taxon>Propionibacteriales</taxon>
        <taxon>Kribbellaceae</taxon>
        <taxon>Kribbella</taxon>
    </lineage>
</organism>
<dbReference type="PROSITE" id="PS51635">
    <property type="entry name" value="PNPLA"/>
    <property type="match status" value="1"/>
</dbReference>
<evidence type="ECO:0000256" key="4">
    <source>
        <dbReference type="SAM" id="Phobius"/>
    </source>
</evidence>
<accession>A0A4R6JKQ6</accession>
<reference evidence="6 7" key="1">
    <citation type="submission" date="2019-03" db="EMBL/GenBank/DDBJ databases">
        <title>Genomic Encyclopedia of Type Strains, Phase III (KMG-III): the genomes of soil and plant-associated and newly described type strains.</title>
        <authorList>
            <person name="Whitman W."/>
        </authorList>
    </citation>
    <scope>NUCLEOTIDE SEQUENCE [LARGE SCALE GENOMIC DNA]</scope>
    <source>
        <strain evidence="6 7">VKM Ac-2527</strain>
    </source>
</reference>
<keyword evidence="1 2" id="KW-0443">Lipid metabolism</keyword>
<feature type="transmembrane region" description="Helical" evidence="4">
    <location>
        <begin position="1019"/>
        <end position="1037"/>
    </location>
</feature>
<dbReference type="Pfam" id="PF11856">
    <property type="entry name" value="DUF3376"/>
    <property type="match status" value="1"/>
</dbReference>
<feature type="transmembrane region" description="Helical" evidence="4">
    <location>
        <begin position="992"/>
        <end position="1012"/>
    </location>
</feature>
<evidence type="ECO:0000313" key="7">
    <source>
        <dbReference type="Proteomes" id="UP000295388"/>
    </source>
</evidence>
<dbReference type="GO" id="GO:0016042">
    <property type="term" value="P:lipid catabolic process"/>
    <property type="evidence" value="ECO:0007669"/>
    <property type="project" value="UniProtKB-UniRule"/>
</dbReference>